<dbReference type="EMBL" id="CP113162">
    <property type="protein sequence ID" value="WEF50668.1"/>
    <property type="molecule type" value="Genomic_DNA"/>
</dbReference>
<evidence type="ECO:0000313" key="3">
    <source>
        <dbReference type="EMBL" id="WEF50668.1"/>
    </source>
</evidence>
<dbReference type="Proteomes" id="UP001213907">
    <property type="component" value="Chromosome"/>
</dbReference>
<protein>
    <submittedName>
        <fullName evidence="3">Tripartite tricarboxylate transporter TctB family protein</fullName>
    </submittedName>
</protein>
<gene>
    <name evidence="3" type="ORF">AFIC_002214</name>
</gene>
<dbReference type="InterPro" id="IPR009936">
    <property type="entry name" value="DUF1468"/>
</dbReference>
<feature type="transmembrane region" description="Helical" evidence="1">
    <location>
        <begin position="130"/>
        <end position="152"/>
    </location>
</feature>
<evidence type="ECO:0000313" key="4">
    <source>
        <dbReference type="Proteomes" id="UP001213907"/>
    </source>
</evidence>
<feature type="transmembrane region" description="Helical" evidence="1">
    <location>
        <begin position="37"/>
        <end position="55"/>
    </location>
</feature>
<feature type="domain" description="DUF1468" evidence="2">
    <location>
        <begin position="13"/>
        <end position="156"/>
    </location>
</feature>
<reference evidence="3 4" key="1">
    <citation type="submission" date="2022-11" db="EMBL/GenBank/DDBJ databases">
        <authorList>
            <person name="Siebert D."/>
            <person name="Busche T."/>
            <person name="Saydam E."/>
            <person name="Kalinowski J."/>
            <person name="Ruckert C."/>
            <person name="Blombach B."/>
        </authorList>
    </citation>
    <scope>NUCLEOTIDE SEQUENCE [LARGE SCALE GENOMIC DNA]</scope>
    <source>
        <strain evidence="3 4">DSM 1083</strain>
    </source>
</reference>
<dbReference type="RefSeq" id="WP_275246295.1">
    <property type="nucleotide sequence ID" value="NZ_BAABDX010000001.1"/>
</dbReference>
<keyword evidence="1" id="KW-1133">Transmembrane helix</keyword>
<evidence type="ECO:0000259" key="2">
    <source>
        <dbReference type="Pfam" id="PF07331"/>
    </source>
</evidence>
<keyword evidence="1" id="KW-0812">Transmembrane</keyword>
<keyword evidence="1" id="KW-0472">Membrane</keyword>
<feature type="transmembrane region" description="Helical" evidence="1">
    <location>
        <begin position="94"/>
        <end position="124"/>
    </location>
</feature>
<organism evidence="3 4">
    <name type="scientific">Afipia carboxydohydrogena</name>
    <name type="common">Pseudomonas carboxydohydrogena</name>
    <dbReference type="NCBI Taxonomy" id="290"/>
    <lineage>
        <taxon>Bacteria</taxon>
        <taxon>Pseudomonadati</taxon>
        <taxon>Pseudomonadota</taxon>
        <taxon>Alphaproteobacteria</taxon>
        <taxon>Hyphomicrobiales</taxon>
        <taxon>Nitrobacteraceae</taxon>
        <taxon>Afipia</taxon>
    </lineage>
</organism>
<sequence>MVRSIAPYLIGLLISVGLWIYSGTIDYTARPGELGPAVWPRLAILLMGASCLFEISRRLLVKNEDATGFLEAFEKEEEKEEPEPMHLRMLIGGIVLMGIYAVALPYLGFIFGTFLFLAAFMYVGGYRSHAVIWGMSVFVTLACGVLFLRVAYVSLPRGIEPFAYANDIFFMIPRMW</sequence>
<evidence type="ECO:0000256" key="1">
    <source>
        <dbReference type="SAM" id="Phobius"/>
    </source>
</evidence>
<proteinExistence type="predicted"/>
<dbReference type="Pfam" id="PF07331">
    <property type="entry name" value="TctB"/>
    <property type="match status" value="1"/>
</dbReference>
<name>A0ABY8BL44_AFICR</name>
<accession>A0ABY8BL44</accession>
<keyword evidence="4" id="KW-1185">Reference proteome</keyword>
<feature type="transmembrane region" description="Helical" evidence="1">
    <location>
        <begin position="7"/>
        <end position="25"/>
    </location>
</feature>